<evidence type="ECO:0000313" key="1">
    <source>
        <dbReference type="EMBL" id="CAL1686814.1"/>
    </source>
</evidence>
<protein>
    <submittedName>
        <fullName evidence="1">Uncharacterized protein</fullName>
    </submittedName>
</protein>
<dbReference type="EMBL" id="OZ034830">
    <property type="protein sequence ID" value="CAL1686814.1"/>
    <property type="molecule type" value="Genomic_DNA"/>
</dbReference>
<proteinExistence type="predicted"/>
<name>A0AAV2P1L9_9HYME</name>
<dbReference type="AlphaFoldDB" id="A0AAV2P1L9"/>
<evidence type="ECO:0000313" key="2">
    <source>
        <dbReference type="Proteomes" id="UP001497644"/>
    </source>
</evidence>
<reference evidence="1" key="1">
    <citation type="submission" date="2024-04" db="EMBL/GenBank/DDBJ databases">
        <authorList>
            <consortium name="Molecular Ecology Group"/>
        </authorList>
    </citation>
    <scope>NUCLEOTIDE SEQUENCE</scope>
</reference>
<sequence>MLSIPPANSNRAHPPTWWYRQEKWPHALQSQHFCVGCGRERGSSPRTRGSEREHLFECLGETSLRARSATRFAAELLWFLPARATAIVQVRDPTKRHISMAGSTLAAGSSPSLPMRCARMINSVSSGSYISEIVKFDAAASLKDRRDSTGRRFRSFSCRLGTGYGVDVAEISPFGEMLSQTDHTDVTRIKTGNDLSCASSRCARTGTDISPDSVNFSPMLKVSFHPS</sequence>
<dbReference type="Proteomes" id="UP001497644">
    <property type="component" value="Chromosome 7"/>
</dbReference>
<gene>
    <name evidence="1" type="ORF">LPLAT_LOCUS12138</name>
</gene>
<accession>A0AAV2P1L9</accession>
<organism evidence="1 2">
    <name type="scientific">Lasius platythorax</name>
    <dbReference type="NCBI Taxonomy" id="488582"/>
    <lineage>
        <taxon>Eukaryota</taxon>
        <taxon>Metazoa</taxon>
        <taxon>Ecdysozoa</taxon>
        <taxon>Arthropoda</taxon>
        <taxon>Hexapoda</taxon>
        <taxon>Insecta</taxon>
        <taxon>Pterygota</taxon>
        <taxon>Neoptera</taxon>
        <taxon>Endopterygota</taxon>
        <taxon>Hymenoptera</taxon>
        <taxon>Apocrita</taxon>
        <taxon>Aculeata</taxon>
        <taxon>Formicoidea</taxon>
        <taxon>Formicidae</taxon>
        <taxon>Formicinae</taxon>
        <taxon>Lasius</taxon>
        <taxon>Lasius</taxon>
    </lineage>
</organism>
<keyword evidence="2" id="KW-1185">Reference proteome</keyword>